<dbReference type="Proteomes" id="UP000290568">
    <property type="component" value="Chromosome"/>
</dbReference>
<feature type="binding site" evidence="15">
    <location>
        <begin position="195"/>
        <end position="201"/>
    </location>
    <ligand>
        <name>substrate</name>
    </ligand>
</feature>
<dbReference type="GO" id="GO:0008270">
    <property type="term" value="F:zinc ion binding"/>
    <property type="evidence" value="ECO:0007669"/>
    <property type="project" value="UniProtKB-UniRule"/>
</dbReference>
<dbReference type="NCBIfam" id="TIGR01354">
    <property type="entry name" value="cyt_deam_tetra"/>
    <property type="match status" value="1"/>
</dbReference>
<dbReference type="GO" id="GO:0004126">
    <property type="term" value="F:cytidine deaminase activity"/>
    <property type="evidence" value="ECO:0007669"/>
    <property type="project" value="UniProtKB-EC"/>
</dbReference>
<dbReference type="STRING" id="29556.VO56_00505"/>
<dbReference type="CDD" id="cd01283">
    <property type="entry name" value="cytidine_deaminase"/>
    <property type="match status" value="1"/>
</dbReference>
<comment type="subcellular location">
    <subcellularLocation>
        <location evidence="13">Cytoplasm</location>
    </subcellularLocation>
</comment>
<feature type="active site" description="Proton donor" evidence="14">
    <location>
        <position position="208"/>
    </location>
</feature>
<evidence type="ECO:0000313" key="18">
    <source>
        <dbReference type="EMBL" id="VEU59036.1"/>
    </source>
</evidence>
<keyword evidence="4 13" id="KW-0690">Ribosome biogenesis</keyword>
<evidence type="ECO:0000256" key="6">
    <source>
        <dbReference type="ARBA" id="ARBA00022722"/>
    </source>
</evidence>
<dbReference type="HAMAP" id="MF_00009">
    <property type="entry name" value="Endoribonucl_YbeY"/>
    <property type="match status" value="1"/>
</dbReference>
<dbReference type="PROSITE" id="PS00903">
    <property type="entry name" value="CYT_DCMP_DEAMINASES_1"/>
    <property type="match status" value="1"/>
</dbReference>
<evidence type="ECO:0000256" key="16">
    <source>
        <dbReference type="PIRSR" id="PIRSR606262-3"/>
    </source>
</evidence>
<evidence type="ECO:0000256" key="2">
    <source>
        <dbReference type="ARBA" id="ARBA00006576"/>
    </source>
</evidence>
<dbReference type="SUPFAM" id="SSF55486">
    <property type="entry name" value="Metalloproteases ('zincins'), catalytic domain"/>
    <property type="match status" value="1"/>
</dbReference>
<feature type="binding site" evidence="13">
    <location>
        <position position="123"/>
    </location>
    <ligand>
        <name>Zn(2+)</name>
        <dbReference type="ChEBI" id="CHEBI:29105"/>
        <note>catalytic</note>
    </ligand>
</feature>
<evidence type="ECO:0000256" key="13">
    <source>
        <dbReference type="HAMAP-Rule" id="MF_00009"/>
    </source>
</evidence>
<dbReference type="GO" id="GO:0005829">
    <property type="term" value="C:cytosol"/>
    <property type="evidence" value="ECO:0007669"/>
    <property type="project" value="TreeGrafter"/>
</dbReference>
<comment type="catalytic activity">
    <reaction evidence="12">
        <text>cytidine + H2O + H(+) = uridine + NH4(+)</text>
        <dbReference type="Rhea" id="RHEA:16069"/>
        <dbReference type="ChEBI" id="CHEBI:15377"/>
        <dbReference type="ChEBI" id="CHEBI:15378"/>
        <dbReference type="ChEBI" id="CHEBI:16704"/>
        <dbReference type="ChEBI" id="CHEBI:17562"/>
        <dbReference type="ChEBI" id="CHEBI:28938"/>
        <dbReference type="EC" id="3.5.4.5"/>
    </reaction>
</comment>
<keyword evidence="10 13" id="KW-0862">Zinc</keyword>
<dbReference type="PROSITE" id="PS01306">
    <property type="entry name" value="UPF0054"/>
    <property type="match status" value="1"/>
</dbReference>
<feature type="binding site" evidence="16">
    <location>
        <position position="244"/>
    </location>
    <ligand>
        <name>Zn(2+)</name>
        <dbReference type="ChEBI" id="CHEBI:29105"/>
        <note>catalytic</note>
    </ligand>
</feature>
<evidence type="ECO:0000259" key="17">
    <source>
        <dbReference type="PROSITE" id="PS51747"/>
    </source>
</evidence>
<comment type="similarity">
    <text evidence="2">Belongs to the cytidine and deoxycytidylate deaminase family.</text>
</comment>
<dbReference type="GO" id="GO:0004222">
    <property type="term" value="F:metalloendopeptidase activity"/>
    <property type="evidence" value="ECO:0007669"/>
    <property type="project" value="InterPro"/>
</dbReference>
<evidence type="ECO:0000256" key="7">
    <source>
        <dbReference type="ARBA" id="ARBA00022723"/>
    </source>
</evidence>
<dbReference type="Pfam" id="PF00383">
    <property type="entry name" value="dCMP_cyt_deam_1"/>
    <property type="match status" value="1"/>
</dbReference>
<dbReference type="GO" id="GO:0072527">
    <property type="term" value="P:pyrimidine-containing compound metabolic process"/>
    <property type="evidence" value="ECO:0007669"/>
    <property type="project" value="UniProtKB-ARBA"/>
</dbReference>
<evidence type="ECO:0000256" key="1">
    <source>
        <dbReference type="ARBA" id="ARBA00003949"/>
    </source>
</evidence>
<feature type="binding site" evidence="16">
    <location>
        <position position="241"/>
    </location>
    <ligand>
        <name>Zn(2+)</name>
        <dbReference type="ChEBI" id="CHEBI:29105"/>
        <note>catalytic</note>
    </ligand>
</feature>
<dbReference type="GO" id="GO:0042802">
    <property type="term" value="F:identical protein binding"/>
    <property type="evidence" value="ECO:0007669"/>
    <property type="project" value="UniProtKB-ARBA"/>
</dbReference>
<sequence length="287" mass="33403">MHKSNIELNFHSEVKNYIFYENEMIEIIKNFAKYFKIKKPIHLDVTIVSKQKIKKLNNEYRGKDYVTDILSFDFRDNELYDLLPFYHLGELVICFDKVVKQAKEFNHSLKREFCYLFTHGLVHLQGYDHEQEDEREVMNKIVDDIFNPLNITRNEEYMDILKLKKLLDKSYAPYSNFRVAAIAIDNDGNEYYGVNVENAAYPSGLCAERSALFGSVAYGGVVGNFKEIHIISQKDDYISPCAGCRQVMTEFMPLDAKVYQYKNDGSSARISTVEELVPFSIRAKDIK</sequence>
<evidence type="ECO:0000256" key="9">
    <source>
        <dbReference type="ARBA" id="ARBA00022801"/>
    </source>
</evidence>
<dbReference type="Gene3D" id="3.40.140.10">
    <property type="entry name" value="Cytidine Deaminase, domain 2"/>
    <property type="match status" value="1"/>
</dbReference>
<dbReference type="InterPro" id="IPR002036">
    <property type="entry name" value="YbeY"/>
</dbReference>
<keyword evidence="7 13" id="KW-0479">Metal-binding</keyword>
<dbReference type="GO" id="GO:0004521">
    <property type="term" value="F:RNA endonuclease activity"/>
    <property type="evidence" value="ECO:0007669"/>
    <property type="project" value="UniProtKB-UniRule"/>
</dbReference>
<evidence type="ECO:0000256" key="14">
    <source>
        <dbReference type="PIRSR" id="PIRSR606262-1"/>
    </source>
</evidence>
<proteinExistence type="inferred from homology"/>
<dbReference type="NCBIfam" id="NF004064">
    <property type="entry name" value="PRK05578.1"/>
    <property type="match status" value="1"/>
</dbReference>
<dbReference type="PROSITE" id="PS51747">
    <property type="entry name" value="CYT_DCMP_DEAMINASES_2"/>
    <property type="match status" value="1"/>
</dbReference>
<dbReference type="Pfam" id="PF02130">
    <property type="entry name" value="YbeY"/>
    <property type="match status" value="1"/>
</dbReference>
<dbReference type="Gene3D" id="3.40.390.30">
    <property type="entry name" value="Metalloproteases ('zincins'), catalytic domain"/>
    <property type="match status" value="1"/>
</dbReference>
<gene>
    <name evidence="18" type="primary">MCYN0572</name>
    <name evidence="13" type="synonym">ybeY</name>
    <name evidence="18" type="ORF">NCTC10183_00828</name>
</gene>
<comment type="function">
    <text evidence="13">Single strand-specific metallo-endoribonuclease involved in late-stage 70S ribosome quality control and in maturation of the 3' terminus of the 16S rRNA.</text>
</comment>
<reference evidence="18 19" key="1">
    <citation type="submission" date="2019-01" db="EMBL/GenBank/DDBJ databases">
        <authorList>
            <consortium name="Pathogen Informatics"/>
        </authorList>
    </citation>
    <scope>NUCLEOTIDE SEQUENCE [LARGE SCALE GENOMIC DNA]</scope>
    <source>
        <strain evidence="18 19">NCTC10183</strain>
    </source>
</reference>
<protein>
    <recommendedName>
        <fullName evidence="13">Endoribonuclease YbeY</fullName>
        <ecNumber evidence="13">3.1.-.-</ecNumber>
    </recommendedName>
</protein>
<accession>A0A449A464</accession>
<keyword evidence="6 13" id="KW-0540">Nuclease</keyword>
<evidence type="ECO:0000256" key="5">
    <source>
        <dbReference type="ARBA" id="ARBA00022552"/>
    </source>
</evidence>
<name>A0A449A464_9BACT</name>
<dbReference type="AlphaFoldDB" id="A0A449A464"/>
<dbReference type="InterPro" id="IPR050202">
    <property type="entry name" value="Cyt/Deoxycyt_deaminase"/>
</dbReference>
<feature type="domain" description="CMP/dCMP-type deaminase" evidence="17">
    <location>
        <begin position="154"/>
        <end position="284"/>
    </location>
</feature>
<dbReference type="GO" id="GO:0006364">
    <property type="term" value="P:rRNA processing"/>
    <property type="evidence" value="ECO:0007669"/>
    <property type="project" value="UniProtKB-UniRule"/>
</dbReference>
<dbReference type="GO" id="GO:0055086">
    <property type="term" value="P:nucleobase-containing small molecule metabolic process"/>
    <property type="evidence" value="ECO:0007669"/>
    <property type="project" value="UniProtKB-ARBA"/>
</dbReference>
<comment type="function">
    <text evidence="1">This enzyme scavenges exogenous and endogenous cytidine and 2'-deoxycytidine for UMP synthesis.</text>
</comment>
<evidence type="ECO:0000256" key="15">
    <source>
        <dbReference type="PIRSR" id="PIRSR606262-2"/>
    </source>
</evidence>
<dbReference type="InterPro" id="IPR016193">
    <property type="entry name" value="Cytidine_deaminase-like"/>
</dbReference>
<dbReference type="OrthoDB" id="9807740at2"/>
<evidence type="ECO:0000256" key="12">
    <source>
        <dbReference type="ARBA" id="ARBA00049558"/>
    </source>
</evidence>
<organism evidence="18 19">
    <name type="scientific">Mycoplasmopsis gallinacea</name>
    <dbReference type="NCBI Taxonomy" id="29556"/>
    <lineage>
        <taxon>Bacteria</taxon>
        <taxon>Bacillati</taxon>
        <taxon>Mycoplasmatota</taxon>
        <taxon>Mycoplasmoidales</taxon>
        <taxon>Metamycoplasmataceae</taxon>
        <taxon>Mycoplasmopsis</taxon>
    </lineage>
</organism>
<feature type="binding site" evidence="13">
    <location>
        <position position="129"/>
    </location>
    <ligand>
        <name>Zn(2+)</name>
        <dbReference type="ChEBI" id="CHEBI:29105"/>
        <note>catalytic</note>
    </ligand>
</feature>
<comment type="cofactor">
    <cofactor evidence="13">
        <name>Zn(2+)</name>
        <dbReference type="ChEBI" id="CHEBI:29105"/>
    </cofactor>
    <text evidence="13">Binds 1 zinc ion.</text>
</comment>
<dbReference type="InterPro" id="IPR006262">
    <property type="entry name" value="Cyt_deam_tetra"/>
</dbReference>
<keyword evidence="5 13" id="KW-0698">rRNA processing</keyword>
<dbReference type="NCBIfam" id="TIGR00043">
    <property type="entry name" value="rRNA maturation RNase YbeY"/>
    <property type="match status" value="1"/>
</dbReference>
<feature type="binding site" evidence="13">
    <location>
        <position position="119"/>
    </location>
    <ligand>
        <name>Zn(2+)</name>
        <dbReference type="ChEBI" id="CHEBI:29105"/>
        <note>catalytic</note>
    </ligand>
</feature>
<dbReference type="PANTHER" id="PTHR11644">
    <property type="entry name" value="CYTIDINE DEAMINASE"/>
    <property type="match status" value="1"/>
</dbReference>
<dbReference type="InterPro" id="IPR023091">
    <property type="entry name" value="MetalPrtase_cat_dom_sf_prd"/>
</dbReference>
<dbReference type="EC" id="3.1.-.-" evidence="13"/>
<keyword evidence="9 13" id="KW-0378">Hydrolase</keyword>
<evidence type="ECO:0000256" key="8">
    <source>
        <dbReference type="ARBA" id="ARBA00022759"/>
    </source>
</evidence>
<keyword evidence="13" id="KW-0963">Cytoplasm</keyword>
<evidence type="ECO:0000256" key="11">
    <source>
        <dbReference type="ARBA" id="ARBA00049252"/>
    </source>
</evidence>
<feature type="binding site" evidence="16">
    <location>
        <position position="206"/>
    </location>
    <ligand>
        <name>Zn(2+)</name>
        <dbReference type="ChEBI" id="CHEBI:29105"/>
        <note>catalytic</note>
    </ligand>
</feature>
<comment type="similarity">
    <text evidence="3 13">Belongs to the endoribonuclease YbeY family.</text>
</comment>
<dbReference type="SUPFAM" id="SSF53927">
    <property type="entry name" value="Cytidine deaminase-like"/>
    <property type="match status" value="1"/>
</dbReference>
<keyword evidence="8 13" id="KW-0255">Endonuclease</keyword>
<keyword evidence="19" id="KW-1185">Reference proteome</keyword>
<evidence type="ECO:0000313" key="19">
    <source>
        <dbReference type="Proteomes" id="UP000290568"/>
    </source>
</evidence>
<comment type="catalytic activity">
    <reaction evidence="11">
        <text>2'-deoxycytidine + H2O + H(+) = 2'-deoxyuridine + NH4(+)</text>
        <dbReference type="Rhea" id="RHEA:13433"/>
        <dbReference type="ChEBI" id="CHEBI:15377"/>
        <dbReference type="ChEBI" id="CHEBI:15378"/>
        <dbReference type="ChEBI" id="CHEBI:15698"/>
        <dbReference type="ChEBI" id="CHEBI:16450"/>
        <dbReference type="ChEBI" id="CHEBI:28938"/>
        <dbReference type="EC" id="3.5.4.5"/>
    </reaction>
</comment>
<dbReference type="InterPro" id="IPR002125">
    <property type="entry name" value="CMP_dCMP_dom"/>
</dbReference>
<dbReference type="PANTHER" id="PTHR11644:SF2">
    <property type="entry name" value="CYTIDINE DEAMINASE"/>
    <property type="match status" value="1"/>
</dbReference>
<dbReference type="EMBL" id="LR214950">
    <property type="protein sequence ID" value="VEU59036.1"/>
    <property type="molecule type" value="Genomic_DNA"/>
</dbReference>
<evidence type="ECO:0000256" key="10">
    <source>
        <dbReference type="ARBA" id="ARBA00022833"/>
    </source>
</evidence>
<evidence type="ECO:0000256" key="4">
    <source>
        <dbReference type="ARBA" id="ARBA00022517"/>
    </source>
</evidence>
<dbReference type="InterPro" id="IPR016192">
    <property type="entry name" value="APOBEC/CMP_deaminase_Zn-bd"/>
</dbReference>
<dbReference type="InterPro" id="IPR020549">
    <property type="entry name" value="YbeY_CS"/>
</dbReference>
<evidence type="ECO:0000256" key="3">
    <source>
        <dbReference type="ARBA" id="ARBA00010875"/>
    </source>
</evidence>